<dbReference type="HOGENOM" id="CLU_3255071_0_0_9"/>
<gene>
    <name evidence="1" type="ordered locus">KNP414_05761</name>
</gene>
<dbReference type="KEGG" id="pms:KNP414_05761"/>
<organism evidence="1 2">
    <name type="scientific">Paenibacillus mucilaginosus (strain KNP414)</name>
    <dbReference type="NCBI Taxonomy" id="1036673"/>
    <lineage>
        <taxon>Bacteria</taxon>
        <taxon>Bacillati</taxon>
        <taxon>Bacillota</taxon>
        <taxon>Bacilli</taxon>
        <taxon>Bacillales</taxon>
        <taxon>Paenibacillaceae</taxon>
        <taxon>Paenibacillus</taxon>
    </lineage>
</organism>
<name>F8F6X9_PAEMK</name>
<evidence type="ECO:0000313" key="1">
    <source>
        <dbReference type="EMBL" id="AEI44285.1"/>
    </source>
</evidence>
<proteinExistence type="predicted"/>
<protein>
    <submittedName>
        <fullName evidence="1">Uncharacterized protein</fullName>
    </submittedName>
</protein>
<dbReference type="EMBL" id="CP002869">
    <property type="protein sequence ID" value="AEI44285.1"/>
    <property type="molecule type" value="Genomic_DNA"/>
</dbReference>
<reference evidence="2" key="1">
    <citation type="submission" date="2011-06" db="EMBL/GenBank/DDBJ databases">
        <title>Complete genome sequence of Paenibacillus mucilaginosus KNP414.</title>
        <authorList>
            <person name="Wang J."/>
            <person name="Hu S."/>
            <person name="Hu X."/>
            <person name="Zhang B."/>
            <person name="Dong D."/>
            <person name="Zhang S."/>
            <person name="Zhao K."/>
            <person name="Wu D."/>
        </authorList>
    </citation>
    <scope>NUCLEOTIDE SEQUENCE [LARGE SCALE GENOMIC DNA]</scope>
    <source>
        <strain evidence="2">KNP414</strain>
    </source>
</reference>
<reference evidence="1 2" key="2">
    <citation type="journal article" date="2013" name="Genome Announc.">
        <title>Genome Sequence of Growth-Improving Paenibacillus mucilaginosus Strain KNP414.</title>
        <authorList>
            <person name="Lu J.J."/>
            <person name="Wang J.F."/>
            <person name="Hu X.F."/>
        </authorList>
    </citation>
    <scope>NUCLEOTIDE SEQUENCE [LARGE SCALE GENOMIC DNA]</scope>
    <source>
        <strain evidence="1 2">KNP414</strain>
    </source>
</reference>
<accession>F8F6X9</accession>
<dbReference type="AlphaFoldDB" id="F8F6X9"/>
<dbReference type="Proteomes" id="UP000006620">
    <property type="component" value="Chromosome"/>
</dbReference>
<evidence type="ECO:0000313" key="2">
    <source>
        <dbReference type="Proteomes" id="UP000006620"/>
    </source>
</evidence>
<sequence>MIRELHTAGRCFCVHCGGTALAWAGERDAVVILLEERGEDGC</sequence>